<proteinExistence type="predicted"/>
<gene>
    <name evidence="3" type="ORF">JAAARDRAFT_40946</name>
</gene>
<reference evidence="4" key="1">
    <citation type="journal article" date="2014" name="Proc. Natl. Acad. Sci. U.S.A.">
        <title>Extensive sampling of basidiomycete genomes demonstrates inadequacy of the white-rot/brown-rot paradigm for wood decay fungi.</title>
        <authorList>
            <person name="Riley R."/>
            <person name="Salamov A.A."/>
            <person name="Brown D.W."/>
            <person name="Nagy L.G."/>
            <person name="Floudas D."/>
            <person name="Held B.W."/>
            <person name="Levasseur A."/>
            <person name="Lombard V."/>
            <person name="Morin E."/>
            <person name="Otillar R."/>
            <person name="Lindquist E.A."/>
            <person name="Sun H."/>
            <person name="LaButti K.M."/>
            <person name="Schmutz J."/>
            <person name="Jabbour D."/>
            <person name="Luo H."/>
            <person name="Baker S.E."/>
            <person name="Pisabarro A.G."/>
            <person name="Walton J.D."/>
            <person name="Blanchette R.A."/>
            <person name="Henrissat B."/>
            <person name="Martin F."/>
            <person name="Cullen D."/>
            <person name="Hibbett D.S."/>
            <person name="Grigoriev I.V."/>
        </authorList>
    </citation>
    <scope>NUCLEOTIDE SEQUENCE [LARGE SCALE GENOMIC DNA]</scope>
    <source>
        <strain evidence="4">MUCL 33604</strain>
    </source>
</reference>
<keyword evidence="2" id="KW-0732">Signal</keyword>
<keyword evidence="4" id="KW-1185">Reference proteome</keyword>
<evidence type="ECO:0000313" key="3">
    <source>
        <dbReference type="EMBL" id="KDQ51703.1"/>
    </source>
</evidence>
<feature type="region of interest" description="Disordered" evidence="1">
    <location>
        <begin position="165"/>
        <end position="202"/>
    </location>
</feature>
<sequence>MKFWLGWVGILSLVSAAVLSLSALSTLSEISLHGLLRASDSLASVQDPSYSALEMPTCVCGKYYRKDQYLTRHERKCEVVLKRAREAFEAGQEYERQSKLPHMDTGEGGSTPHPDNGTTVSMDIETSVHLPMIETARTATIAMAPDSSTRRSHHVRQPTWKVVDMLPEEPEPPPAPPSPAPAPLDSTSPVPDTDPVETRLPITTEKLKVPADSFGIMRIYPAVPTPVSPTSGPNPFFRLPHTSLSSPIFSSQPVTEIIHPFPNLSSWRFAYHHWMGSRSKSLDDQEALQTLITRPDFSTADLVGVDFRQLDKQLEDTPLPWQDRHNGWRESTLTIGIPSGVKQTLAAKKAAAAEARVSARTETLPDEPAEINVEGHHFEIPGFWHRSITQVITSVFGHNTDSKDFHFHPYEKWYQRPGVDGPPEQVYDELFTTQAFLDADAQLQSSPHEPGCTLPRAVAALMFASDSTHVAQFGQAKLWPGYLYVGNQLKYTRAKPSSRAAHHIAYIPSLPRNIQDFVRQVKDDKGASAPLLTHCRRELFHAAWEKLLDEEFLEAYQHGLVIKCMDGIVRRIYPRIFVYSADYPEKVLIATIRDMGGCPCPRCLVTIENLGYLGRKEDRGCRIDKVRNDNNDRQNKITTARKIIYQDGYVVNSEKVEDLLKSESLIPTKNTFSPLAQFRFNLFVMLAVDLMHEFELGVWKVVFAHLIRILEAADATLVLELNQRFRLVPIFGKSTIRRFSENVSEMKKLAARDFEDILQCAIPCFKGLLPSPHNEQLLDLLYTLVAWHSIAKFRLQTESSLKVLDTLTTWLGKELQRFQGVTCAAFETRETEQEYAARGRAEARWQSCKDPPVTRPAIGTSNTGRRHRTFNLKRYKVHALGDYVSTIHMMGTTDSYSTQISELEHRRLKVQYQHTNKNQATGQIVSMDVREAEMRRMAQELVESGVEVPGFKPKELEEVDEIRITTHVSASKEQRHRNTRYLGPWLAGNATDPAFTDFLLRLQAHIQGRLKEHILTAIPTAAITPGELEFYFRDERIYQHSTIRFHFTTYDLQRDQDLINPTTDKCNVLVSLGRCDGAAAKLHPFGYARVIGVFHAQLEHRFSYDPVRLDFLWVRWYSHHDAWGGGDELRRLDPLQFVPRYSSDAFGFLDPSHVIRGCHIIPAYSDGTTTELLGPSMARHPDGDHVYYYANRFVDRDMASRYLGHGVGHSPGSRADPEPAIYELSDEDEEENFGEVEPLDNEIEMMGEELDMDELADLDDEERVEGETIEGVEDQYEEY</sequence>
<evidence type="ECO:0000256" key="1">
    <source>
        <dbReference type="SAM" id="MobiDB-lite"/>
    </source>
</evidence>
<feature type="region of interest" description="Disordered" evidence="1">
    <location>
        <begin position="92"/>
        <end position="118"/>
    </location>
</feature>
<feature type="signal peptide" evidence="2">
    <location>
        <begin position="1"/>
        <end position="16"/>
    </location>
</feature>
<dbReference type="EMBL" id="KL197746">
    <property type="protein sequence ID" value="KDQ51703.1"/>
    <property type="molecule type" value="Genomic_DNA"/>
</dbReference>
<organism evidence="3 4">
    <name type="scientific">Jaapia argillacea MUCL 33604</name>
    <dbReference type="NCBI Taxonomy" id="933084"/>
    <lineage>
        <taxon>Eukaryota</taxon>
        <taxon>Fungi</taxon>
        <taxon>Dikarya</taxon>
        <taxon>Basidiomycota</taxon>
        <taxon>Agaricomycotina</taxon>
        <taxon>Agaricomycetes</taxon>
        <taxon>Agaricomycetidae</taxon>
        <taxon>Jaapiales</taxon>
        <taxon>Jaapiaceae</taxon>
        <taxon>Jaapia</taxon>
    </lineage>
</organism>
<dbReference type="Pfam" id="PF18759">
    <property type="entry name" value="Plavaka"/>
    <property type="match status" value="1"/>
</dbReference>
<name>A0A067P9V6_9AGAM</name>
<dbReference type="STRING" id="933084.A0A067P9V6"/>
<feature type="chain" id="PRO_5001646547" description="C2H2-type domain-containing protein" evidence="2">
    <location>
        <begin position="17"/>
        <end position="1279"/>
    </location>
</feature>
<accession>A0A067P9V6</accession>
<feature type="compositionally biased region" description="Pro residues" evidence="1">
    <location>
        <begin position="172"/>
        <end position="182"/>
    </location>
</feature>
<dbReference type="AlphaFoldDB" id="A0A067P9V6"/>
<dbReference type="InterPro" id="IPR041078">
    <property type="entry name" value="Plavaka"/>
</dbReference>
<protein>
    <recommendedName>
        <fullName evidence="5">C2H2-type domain-containing protein</fullName>
    </recommendedName>
</protein>
<evidence type="ECO:0000313" key="4">
    <source>
        <dbReference type="Proteomes" id="UP000027265"/>
    </source>
</evidence>
<feature type="compositionally biased region" description="Basic and acidic residues" evidence="1">
    <location>
        <begin position="92"/>
        <end position="105"/>
    </location>
</feature>
<dbReference type="Proteomes" id="UP000027265">
    <property type="component" value="Unassembled WGS sequence"/>
</dbReference>
<evidence type="ECO:0000256" key="2">
    <source>
        <dbReference type="SAM" id="SignalP"/>
    </source>
</evidence>
<dbReference type="HOGENOM" id="CLU_002498_0_0_1"/>
<dbReference type="OrthoDB" id="2687259at2759"/>
<dbReference type="InParanoid" id="A0A067P9V6"/>
<evidence type="ECO:0008006" key="5">
    <source>
        <dbReference type="Google" id="ProtNLM"/>
    </source>
</evidence>